<keyword evidence="2" id="KW-1185">Reference proteome</keyword>
<reference evidence="1" key="2">
    <citation type="submission" date="2020-11" db="EMBL/GenBank/DDBJ databases">
        <title>Whole genome sequencing of Colletotrichum sp.</title>
        <authorList>
            <person name="Li H."/>
        </authorList>
    </citation>
    <scope>NUCLEOTIDE SEQUENCE</scope>
    <source>
        <strain evidence="1">CkLH20</strain>
    </source>
</reference>
<name>A0A9P6LIN2_9PEZI</name>
<sequence length="161" mass="18493">MHTRIAYRDAPVPCPPRRSCLKSGSSAGRKFWGSEAGGRYYVDSEAAGRGVSRTAYLQDQRASQVYEYERRVAAEDRSWRSMSFPSARRYSRSYSYNPNVVGFAGHTVYVYSPEESLREISRAGYKLVSTSSPSHYLAEYEKPSCCGHHYTYRRPRFSSYY</sequence>
<evidence type="ECO:0000313" key="2">
    <source>
        <dbReference type="Proteomes" id="UP000781932"/>
    </source>
</evidence>
<dbReference type="RefSeq" id="XP_038746945.1">
    <property type="nucleotide sequence ID" value="XM_038887903.1"/>
</dbReference>
<evidence type="ECO:0000313" key="1">
    <source>
        <dbReference type="EMBL" id="KAF9877484.1"/>
    </source>
</evidence>
<reference evidence="1" key="1">
    <citation type="submission" date="2020-03" db="EMBL/GenBank/DDBJ databases">
        <authorList>
            <person name="He L."/>
        </authorList>
    </citation>
    <scope>NUCLEOTIDE SEQUENCE</scope>
    <source>
        <strain evidence="1">CkLH20</strain>
    </source>
</reference>
<dbReference type="GeneID" id="62160977"/>
<dbReference type="AlphaFoldDB" id="A0A9P6LIN2"/>
<dbReference type="Proteomes" id="UP000781932">
    <property type="component" value="Unassembled WGS sequence"/>
</dbReference>
<gene>
    <name evidence="1" type="ORF">CkaCkLH20_05184</name>
</gene>
<proteinExistence type="predicted"/>
<protein>
    <submittedName>
        <fullName evidence="1">Uncharacterized protein</fullName>
    </submittedName>
</protein>
<organism evidence="1 2">
    <name type="scientific">Colletotrichum karsti</name>
    <dbReference type="NCBI Taxonomy" id="1095194"/>
    <lineage>
        <taxon>Eukaryota</taxon>
        <taxon>Fungi</taxon>
        <taxon>Dikarya</taxon>
        <taxon>Ascomycota</taxon>
        <taxon>Pezizomycotina</taxon>
        <taxon>Sordariomycetes</taxon>
        <taxon>Hypocreomycetidae</taxon>
        <taxon>Glomerellales</taxon>
        <taxon>Glomerellaceae</taxon>
        <taxon>Colletotrichum</taxon>
        <taxon>Colletotrichum boninense species complex</taxon>
    </lineage>
</organism>
<dbReference type="EMBL" id="JAATWM020000014">
    <property type="protein sequence ID" value="KAF9877484.1"/>
    <property type="molecule type" value="Genomic_DNA"/>
</dbReference>
<comment type="caution">
    <text evidence="1">The sequence shown here is derived from an EMBL/GenBank/DDBJ whole genome shotgun (WGS) entry which is preliminary data.</text>
</comment>
<accession>A0A9P6LIN2</accession>